<evidence type="ECO:0000256" key="1">
    <source>
        <dbReference type="ARBA" id="ARBA00038158"/>
    </source>
</evidence>
<dbReference type="SUPFAM" id="SSF53335">
    <property type="entry name" value="S-adenosyl-L-methionine-dependent methyltransferases"/>
    <property type="match status" value="1"/>
</dbReference>
<evidence type="ECO:0000256" key="2">
    <source>
        <dbReference type="SAM" id="MobiDB-lite"/>
    </source>
</evidence>
<accession>A0AA38R232</accession>
<feature type="non-terminal residue" evidence="3">
    <location>
        <position position="1"/>
    </location>
</feature>
<evidence type="ECO:0008006" key="5">
    <source>
        <dbReference type="Google" id="ProtNLM"/>
    </source>
</evidence>
<dbReference type="EMBL" id="JANBVO010000097">
    <property type="protein sequence ID" value="KAJ9130267.1"/>
    <property type="molecule type" value="Genomic_DNA"/>
</dbReference>
<evidence type="ECO:0000313" key="3">
    <source>
        <dbReference type="EMBL" id="KAJ9130267.1"/>
    </source>
</evidence>
<dbReference type="Pfam" id="PF13489">
    <property type="entry name" value="Methyltransf_23"/>
    <property type="match status" value="1"/>
</dbReference>
<organism evidence="3 4">
    <name type="scientific">Pleurostoma richardsiae</name>
    <dbReference type="NCBI Taxonomy" id="41990"/>
    <lineage>
        <taxon>Eukaryota</taxon>
        <taxon>Fungi</taxon>
        <taxon>Dikarya</taxon>
        <taxon>Ascomycota</taxon>
        <taxon>Pezizomycotina</taxon>
        <taxon>Sordariomycetes</taxon>
        <taxon>Sordariomycetidae</taxon>
        <taxon>Calosphaeriales</taxon>
        <taxon>Pleurostomataceae</taxon>
        <taxon>Pleurostoma</taxon>
    </lineage>
</organism>
<feature type="region of interest" description="Disordered" evidence="2">
    <location>
        <begin position="277"/>
        <end position="305"/>
    </location>
</feature>
<dbReference type="PANTHER" id="PTHR43591:SF24">
    <property type="entry name" value="2-METHOXY-6-POLYPRENYL-1,4-BENZOQUINOL METHYLASE, MITOCHONDRIAL"/>
    <property type="match status" value="1"/>
</dbReference>
<sequence length="333" mass="38254">PSDAEDYLDIYGRSFPNPKYGWTWCAVDDRFQSTSESDHYFHYYQQDFCLFRAPISEPTRVLDLKAAFGSWADAVAAAYESVDVLGIDNAPVQYATEANCRFELDDINNEWNRQWESFDLIYGHKLLGNVNDWPRLIREAFDCLAAEGFLNLRERPFRYSSRGGAIDSWEWFSQQAEELGGLVGCPFGITPGMYKGYMKDAGFLDIYETWETVPVTECLDTVLDEIECVLFRKWHREGVNRAEANMRIMVLRSQLESEASEVYSQCVTIWGRKPSAGESTVSVRRDPENSKRQQDRVSGASKRGHDEISINIDSYNRAIEKLGFENAKRLRQG</sequence>
<dbReference type="Gene3D" id="3.40.50.150">
    <property type="entry name" value="Vaccinia Virus protein VP39"/>
    <property type="match status" value="1"/>
</dbReference>
<dbReference type="PANTHER" id="PTHR43591">
    <property type="entry name" value="METHYLTRANSFERASE"/>
    <property type="match status" value="1"/>
</dbReference>
<evidence type="ECO:0000313" key="4">
    <source>
        <dbReference type="Proteomes" id="UP001174694"/>
    </source>
</evidence>
<feature type="compositionally biased region" description="Basic and acidic residues" evidence="2">
    <location>
        <begin position="283"/>
        <end position="295"/>
    </location>
</feature>
<protein>
    <recommendedName>
        <fullName evidence="5">Methyltransferase domain-containing protein</fullName>
    </recommendedName>
</protein>
<name>A0AA38R232_9PEZI</name>
<comment type="caution">
    <text evidence="3">The sequence shown here is derived from an EMBL/GenBank/DDBJ whole genome shotgun (WGS) entry which is preliminary data.</text>
</comment>
<dbReference type="GO" id="GO:0008168">
    <property type="term" value="F:methyltransferase activity"/>
    <property type="evidence" value="ECO:0007669"/>
    <property type="project" value="TreeGrafter"/>
</dbReference>
<dbReference type="AlphaFoldDB" id="A0AA38R232"/>
<gene>
    <name evidence="3" type="ORF">NKR23_g12270</name>
</gene>
<comment type="similarity">
    <text evidence="1">Belongs to the methyltransferase superfamily. LaeA methyltransferase family.</text>
</comment>
<keyword evidence="4" id="KW-1185">Reference proteome</keyword>
<dbReference type="Proteomes" id="UP001174694">
    <property type="component" value="Unassembled WGS sequence"/>
</dbReference>
<dbReference type="InterPro" id="IPR029063">
    <property type="entry name" value="SAM-dependent_MTases_sf"/>
</dbReference>
<reference evidence="3" key="1">
    <citation type="submission" date="2022-07" db="EMBL/GenBank/DDBJ databases">
        <title>Fungi with potential for degradation of polypropylene.</title>
        <authorList>
            <person name="Gostincar C."/>
        </authorList>
    </citation>
    <scope>NUCLEOTIDE SEQUENCE</scope>
    <source>
        <strain evidence="3">EXF-13308</strain>
    </source>
</reference>
<proteinExistence type="inferred from homology"/>